<dbReference type="EMBL" id="BPLR01008584">
    <property type="protein sequence ID" value="GIY25832.1"/>
    <property type="molecule type" value="Genomic_DNA"/>
</dbReference>
<name>A0AAV4RZC9_CAEEX</name>
<accession>A0AAV4RZC9</accession>
<protein>
    <submittedName>
        <fullName evidence="1">Uncharacterized protein</fullName>
    </submittedName>
</protein>
<gene>
    <name evidence="1" type="ORF">CEXT_111541</name>
</gene>
<dbReference type="Proteomes" id="UP001054945">
    <property type="component" value="Unassembled WGS sequence"/>
</dbReference>
<reference evidence="1 2" key="1">
    <citation type="submission" date="2021-06" db="EMBL/GenBank/DDBJ databases">
        <title>Caerostris extrusa draft genome.</title>
        <authorList>
            <person name="Kono N."/>
            <person name="Arakawa K."/>
        </authorList>
    </citation>
    <scope>NUCLEOTIDE SEQUENCE [LARGE SCALE GENOMIC DNA]</scope>
</reference>
<comment type="caution">
    <text evidence="1">The sequence shown here is derived from an EMBL/GenBank/DDBJ whole genome shotgun (WGS) entry which is preliminary data.</text>
</comment>
<keyword evidence="2" id="KW-1185">Reference proteome</keyword>
<proteinExistence type="predicted"/>
<sequence length="119" mass="13753">MTAPIPSTASMRMCRLSRVCIYVSVQRPHGICEAKLMHSLHFGTGPFCILAPLCWVTCWAVIMRVVCECELLDMIVCGCMLMKSRWQLKGQLGSERFEHRWDRFVTYNSPAFIYESTKR</sequence>
<evidence type="ECO:0000313" key="2">
    <source>
        <dbReference type="Proteomes" id="UP001054945"/>
    </source>
</evidence>
<dbReference type="AlphaFoldDB" id="A0AAV4RZC9"/>
<evidence type="ECO:0000313" key="1">
    <source>
        <dbReference type="EMBL" id="GIY25832.1"/>
    </source>
</evidence>
<organism evidence="1 2">
    <name type="scientific">Caerostris extrusa</name>
    <name type="common">Bark spider</name>
    <name type="synonym">Caerostris bankana</name>
    <dbReference type="NCBI Taxonomy" id="172846"/>
    <lineage>
        <taxon>Eukaryota</taxon>
        <taxon>Metazoa</taxon>
        <taxon>Ecdysozoa</taxon>
        <taxon>Arthropoda</taxon>
        <taxon>Chelicerata</taxon>
        <taxon>Arachnida</taxon>
        <taxon>Araneae</taxon>
        <taxon>Araneomorphae</taxon>
        <taxon>Entelegynae</taxon>
        <taxon>Araneoidea</taxon>
        <taxon>Araneidae</taxon>
        <taxon>Caerostris</taxon>
    </lineage>
</organism>